<feature type="region of interest" description="Disordered" evidence="5">
    <location>
        <begin position="1236"/>
        <end position="1368"/>
    </location>
</feature>
<evidence type="ECO:0000256" key="5">
    <source>
        <dbReference type="SAM" id="MobiDB-lite"/>
    </source>
</evidence>
<reference evidence="7" key="1">
    <citation type="submission" date="2022-07" db="EMBL/GenBank/DDBJ databases">
        <title>Phylogenomic reconstructions and comparative analyses of Kickxellomycotina fungi.</title>
        <authorList>
            <person name="Reynolds N.K."/>
            <person name="Stajich J.E."/>
            <person name="Barry K."/>
            <person name="Grigoriev I.V."/>
            <person name="Crous P."/>
            <person name="Smith M.E."/>
        </authorList>
    </citation>
    <scope>NUCLEOTIDE SEQUENCE</scope>
    <source>
        <strain evidence="7">RSA 567</strain>
    </source>
</reference>
<dbReference type="EMBL" id="JANBQB010000455">
    <property type="protein sequence ID" value="KAJ1976194.1"/>
    <property type="molecule type" value="Genomic_DNA"/>
</dbReference>
<feature type="compositionally biased region" description="Low complexity" evidence="5">
    <location>
        <begin position="450"/>
        <end position="470"/>
    </location>
</feature>
<dbReference type="InterPro" id="IPR027244">
    <property type="entry name" value="IML1"/>
</dbReference>
<dbReference type="InterPro" id="IPR036390">
    <property type="entry name" value="WH_DNA-bd_sf"/>
</dbReference>
<feature type="region of interest" description="Disordered" evidence="5">
    <location>
        <begin position="1190"/>
        <end position="1220"/>
    </location>
</feature>
<evidence type="ECO:0000313" key="8">
    <source>
        <dbReference type="Proteomes" id="UP001151582"/>
    </source>
</evidence>
<feature type="compositionally biased region" description="Polar residues" evidence="5">
    <location>
        <begin position="923"/>
        <end position="950"/>
    </location>
</feature>
<dbReference type="PROSITE" id="PS50186">
    <property type="entry name" value="DEP"/>
    <property type="match status" value="1"/>
</dbReference>
<dbReference type="Gene3D" id="1.10.10.10">
    <property type="entry name" value="Winged helix-like DNA-binding domain superfamily/Winged helix DNA-binding domain"/>
    <property type="match status" value="1"/>
</dbReference>
<feature type="region of interest" description="Disordered" evidence="5">
    <location>
        <begin position="635"/>
        <end position="663"/>
    </location>
</feature>
<feature type="compositionally biased region" description="Polar residues" evidence="5">
    <location>
        <begin position="130"/>
        <end position="146"/>
    </location>
</feature>
<dbReference type="GO" id="GO:0035556">
    <property type="term" value="P:intracellular signal transduction"/>
    <property type="evidence" value="ECO:0007669"/>
    <property type="project" value="InterPro"/>
</dbReference>
<dbReference type="Pfam" id="PF00610">
    <property type="entry name" value="DEP"/>
    <property type="match status" value="1"/>
</dbReference>
<feature type="compositionally biased region" description="Low complexity" evidence="5">
    <location>
        <begin position="718"/>
        <end position="733"/>
    </location>
</feature>
<accession>A0A9W8AYW5</accession>
<comment type="caution">
    <text evidence="7">The sequence shown here is derived from an EMBL/GenBank/DDBJ whole genome shotgun (WGS) entry which is preliminary data.</text>
</comment>
<dbReference type="GO" id="GO:0005774">
    <property type="term" value="C:vacuolar membrane"/>
    <property type="evidence" value="ECO:0007669"/>
    <property type="project" value="UniProtKB-SubCell"/>
</dbReference>
<proteinExistence type="inferred from homology"/>
<feature type="compositionally biased region" description="Polar residues" evidence="5">
    <location>
        <begin position="59"/>
        <end position="68"/>
    </location>
</feature>
<dbReference type="GO" id="GO:0010508">
    <property type="term" value="P:positive regulation of autophagy"/>
    <property type="evidence" value="ECO:0007669"/>
    <property type="project" value="TreeGrafter"/>
</dbReference>
<evidence type="ECO:0000256" key="1">
    <source>
        <dbReference type="ARBA" id="ARBA00004148"/>
    </source>
</evidence>
<dbReference type="SUPFAM" id="SSF46785">
    <property type="entry name" value="Winged helix' DNA-binding domain"/>
    <property type="match status" value="1"/>
</dbReference>
<feature type="region of interest" description="Disordered" evidence="5">
    <location>
        <begin position="2123"/>
        <end position="2221"/>
    </location>
</feature>
<gene>
    <name evidence="7" type="primary">IML1</name>
    <name evidence="7" type="ORF">H4R34_004071</name>
</gene>
<feature type="compositionally biased region" description="Low complexity" evidence="5">
    <location>
        <begin position="2357"/>
        <end position="2372"/>
    </location>
</feature>
<dbReference type="SMART" id="SM00049">
    <property type="entry name" value="DEP"/>
    <property type="match status" value="1"/>
</dbReference>
<sequence length="2610" mass="285509">MDWSVAKRCALRFHETTGNPCEAIVSSDFFPNTAVGDLLCFAPIVSIDNAKLPAPFPTHHSQAASQTTNDRELHHSHSRTNAPAGPPDTGDSDTGGGGRDEGQSLASSTIPPPPPPLSSAHSSGLLGVPPNQSRPGTPNTLSSGGTKPNGPSLPPSNPSSRPLSNSRRSSVFGTEWVPPVDHTTELVIQVTEVDHGRVSKNAPLSIGSILANRFKLSGMTQVLVQRVEPSVVVANFVELRVNHPFIDRGEMFRFQTHILQKVVYEGQSVSYAQCFSAEVRQICTENRGRVKAAYITPATRVVFRTTSGRFILLVQFSREMWQFLDDGTMYYERGIQLFLNDLFRHWKESHAKHLVTLVLFSRFVYSDDERLWVDNVNWHPDLRFWYKDYYKVIADMELCSLLCDNPEKASLLLKHDFLAFYAEIMNANRPLWDTSTPWAAQPWPSAHSTAWEAADASDPPEEAASSASGADPPPHPAQHAPVLGQNTFAMHGNVLEAINLALNTFEQRQGMRDTMRTQTSIALVTPSAGVFDVRKLLLRMTTERMIDTNLRVDVVCLAPKPLHKAPVFRFRSTVPDEWRQAVLQGNGSAADYAKYKALYFGQGFAALDEKPDNGPATFGDLGAFGPTLPTFPGAGVGGPVGGLDPLGPDKAHSPGSASQKAMRRQAGEIMDVLYFDDMVVQADRNETTLTPVDDGAPLISPSTVHGASAAPLYPPTAPSGRSPGAASAHRSPAQSHASVDKTVLLSNAGSHPPKASLDQPLGSASGEVPLHRVDYWFYFVPFWADCSFYEYRSRDRERRSGGREAFWPVCRMPQLQRAGTGRHLRVVWQVPYVTDDLSRCRETVVATQELRSTQALSKDAALMAAAPQPTLPKSEGKASSLPNNTEALATPMAAKTDPTVNSTTTAAPHRRASVSAVAPPTAHQPQTLAPHTPGSNPTDPSHASQRSQTRVVKPPHGHGSEGNRSYSRTSSQAGAQRSTDHTTKSRTLYLPLFRKQYDDDIFTSSPNAAEASCILESRRERAGSHQELPDDVDISADFAAPSVLESPEGVLVTPGRLRWKPRSLAHRIGSPRLRDNGTGILGESESGSPRGAGSASTDHRDDVPERQTLLTKLQEASPDLAQGLDRASRALRRDPKRSAPSPYNTWLNPLDPWYHYYAPVYANCTTPCFIAPLASSSRAYHVSPWARTLPHPKTATGPGGAGHQLRRSISERRASAGPKRASIDGRLRTNTAIGMASGHPMDSLTAEWNDSRPRGIPSTGAPTSTGIRGRVTTRRQPSMMPTGPGLSGDSASHLLEQWSTSDPLASSADHNAPSLTKASPAGETCRTTVAPGPMTMPGMASRAGGHGEWAATRHRQSPQSGPWSSSSWWHRSHDMTSGPGYQRAYSITGPTVSVRGVTKPFAPVSGPQAMKSPLLTSGGELIMDYRNCLPSQVIFVQPQNTWLYERQMKRWEDVFLGVRTLTRHEATLGQTMADPEMFWGSLSTPACLPLTTDYRPTQAQFARYYKEYPTNFSFDPDRLYQYHQVASNIPLSDMGTVTDECKIRALLVDLVMLRLSQGFQVITPSPATLGPPSVRPGQPTNGALRESLAARPVSSPLSLSRPPLSSLSGISQSGPRKPLAARHGDGYGPNGSFRSPLTRHDDLGLLGAPARPSPLHDGWSVLPSLGMGTKTATPGWDQLSGRAYTYFLSSGQSYHVLSYSRHNQEITFKRYKRTPAYDRDPITYHYQLWNKYATGYVPRSITFRYSTRPDFQWNACDQFVVDYTESLNKHSFNCIRLALIPLQDISNATFSYSIPQMRHTQLSEEEKRVVGFQKFLEHFIRSKQRDESPVGSNLSRGQVSSNHDTATTTTTHATKHAEGHGRTTATIERLMGPLRTMNMAVTTKRPSAYYADLMAMPGDPANQGLADPCFDFSKALTKPSSRSKSLRDAVPATSADELTHQLTTQSSLTMIAHLLQHPIHGLKLWPRRWHWRLYTNAFFGQDLVDWLLVHTVDLESREKAIQFAQSLMARQLFRHCKHHTVFLDNVMIYQLNPQFLTATTPSEQTQADARTFGHPLTSNSTLHRSEATDPYAASRAWFAHITTRLGSRPSDRFSMEDAATKTQGADTSQSTAAMATVEPAAATRTNFSSTHSAGRRVGSGTYASTGQILGQTSEPTQPAVRSRSGNSTASAPQPVPLAAHGAKMAHPTRTAADKAQVRPNLDRHQPSHPLPSLFPTSTTSDHSGLLPWEDKVPKHATMIINIDANRYSDRKELAILEYERTFSVGMCYHFSVCWLNCTGPIVTDQLSSWARLAERCGFKLVRTPVRQLTDEELTHHYPFLSTQPIELAVVPSQPDFWPTLMPNSPAVSKSSDAPNQSVPVVHSNHSSSPLPSTVHPVPTLSHPLMDPLHPSSPNTTSASVDWLDFLPEYFFEDVVLTQAGFILDQEAQRAFPRAVTANGIYEQPFAYTQYIHRSGLALVQIRGPGSFLWIDNFVQLESEATTKSRSNSLANAVASPPSAALLAGAAGSGNANGGNTPFADDRLTPTDTFGDDQMTDAKSDNLGGGAHTAVSPYQQAQRVRCQLIDLCSDAARLVGLWQTALHSLNREDGATLLSDMLPEQYLTGLDVVLS</sequence>
<dbReference type="PANTHER" id="PTHR13179:SF8">
    <property type="entry name" value="GATOR COMPLEX PROTEIN DEPDC5"/>
    <property type="match status" value="1"/>
</dbReference>
<dbReference type="GO" id="GO:0005096">
    <property type="term" value="F:GTPase activator activity"/>
    <property type="evidence" value="ECO:0007669"/>
    <property type="project" value="InterPro"/>
</dbReference>
<feature type="compositionally biased region" description="Basic and acidic residues" evidence="5">
    <location>
        <begin position="2089"/>
        <end position="2099"/>
    </location>
</feature>
<feature type="region of interest" description="Disordered" evidence="5">
    <location>
        <begin position="1068"/>
        <end position="1103"/>
    </location>
</feature>
<dbReference type="Proteomes" id="UP001151582">
    <property type="component" value="Unassembled WGS sequence"/>
</dbReference>
<feature type="compositionally biased region" description="Low complexity" evidence="5">
    <location>
        <begin position="1357"/>
        <end position="1368"/>
    </location>
</feature>
<feature type="region of interest" description="Disordered" evidence="5">
    <location>
        <begin position="1826"/>
        <end position="1864"/>
    </location>
</feature>
<feature type="compositionally biased region" description="Basic and acidic residues" evidence="5">
    <location>
        <begin position="2191"/>
        <end position="2205"/>
    </location>
</feature>
<evidence type="ECO:0000259" key="6">
    <source>
        <dbReference type="PROSITE" id="PS50186"/>
    </source>
</evidence>
<feature type="region of interest" description="Disordered" evidence="5">
    <location>
        <begin position="688"/>
        <end position="738"/>
    </location>
</feature>
<dbReference type="Pfam" id="PF19418">
    <property type="entry name" value="DEPDC5_CTD"/>
    <property type="match status" value="1"/>
</dbReference>
<feature type="compositionally biased region" description="Polar residues" evidence="5">
    <location>
        <begin position="2100"/>
        <end position="2110"/>
    </location>
</feature>
<feature type="compositionally biased region" description="Low complexity" evidence="5">
    <location>
        <begin position="1843"/>
        <end position="1852"/>
    </location>
</feature>
<dbReference type="GO" id="GO:1990130">
    <property type="term" value="C:GATOR1 complex"/>
    <property type="evidence" value="ECO:0007669"/>
    <property type="project" value="TreeGrafter"/>
</dbReference>
<evidence type="ECO:0000313" key="7">
    <source>
        <dbReference type="EMBL" id="KAJ1976194.1"/>
    </source>
</evidence>
<feature type="compositionally biased region" description="Low complexity" evidence="5">
    <location>
        <begin position="1588"/>
        <end position="1608"/>
    </location>
</feature>
<comment type="subcellular location">
    <subcellularLocation>
        <location evidence="1">Vacuole membrane</location>
        <topology evidence="1">Peripheral membrane protein</topology>
    </subcellularLocation>
</comment>
<evidence type="ECO:0000256" key="2">
    <source>
        <dbReference type="ARBA" id="ARBA00005643"/>
    </source>
</evidence>
<feature type="compositionally biased region" description="Polar residues" evidence="5">
    <location>
        <begin position="1830"/>
        <end position="1842"/>
    </location>
</feature>
<dbReference type="PANTHER" id="PTHR13179">
    <property type="entry name" value="DEP DOMAIN CONTAINING PROTEIN 5"/>
    <property type="match status" value="1"/>
</dbReference>
<dbReference type="InterPro" id="IPR048255">
    <property type="entry name" value="IML1_N"/>
</dbReference>
<dbReference type="InterPro" id="IPR045838">
    <property type="entry name" value="DEPDC5_CTD"/>
</dbReference>
<feature type="region of interest" description="Disordered" evidence="5">
    <location>
        <begin position="1588"/>
        <end position="1649"/>
    </location>
</feature>
<keyword evidence="8" id="KW-1185">Reference proteome</keyword>
<comment type="similarity">
    <text evidence="2">Belongs to the IML1 family.</text>
</comment>
<evidence type="ECO:0000256" key="4">
    <source>
        <dbReference type="ARBA" id="ARBA00021881"/>
    </source>
</evidence>
<feature type="compositionally biased region" description="Polar residues" evidence="5">
    <location>
        <begin position="2347"/>
        <end position="2356"/>
    </location>
</feature>
<feature type="region of interest" description="Disordered" evidence="5">
    <location>
        <begin position="2347"/>
        <end position="2376"/>
    </location>
</feature>
<evidence type="ECO:0000256" key="3">
    <source>
        <dbReference type="ARBA" id="ARBA00018529"/>
    </source>
</evidence>
<name>A0A9W8AYW5_9FUNG</name>
<feature type="region of interest" description="Disordered" evidence="5">
    <location>
        <begin position="449"/>
        <end position="481"/>
    </location>
</feature>
<feature type="region of interest" description="Disordered" evidence="5">
    <location>
        <begin position="2088"/>
        <end position="2110"/>
    </location>
</feature>
<organism evidence="7 8">
    <name type="scientific">Dimargaris verticillata</name>
    <dbReference type="NCBI Taxonomy" id="2761393"/>
    <lineage>
        <taxon>Eukaryota</taxon>
        <taxon>Fungi</taxon>
        <taxon>Fungi incertae sedis</taxon>
        <taxon>Zoopagomycota</taxon>
        <taxon>Kickxellomycotina</taxon>
        <taxon>Dimargaritomycetes</taxon>
        <taxon>Dimargaritales</taxon>
        <taxon>Dimargaritaceae</taxon>
        <taxon>Dimargaris</taxon>
    </lineage>
</organism>
<feature type="compositionally biased region" description="Polar residues" evidence="5">
    <location>
        <begin position="962"/>
        <end position="977"/>
    </location>
</feature>
<feature type="compositionally biased region" description="Polar residues" evidence="5">
    <location>
        <begin position="2141"/>
        <end position="2156"/>
    </location>
</feature>
<protein>
    <recommendedName>
        <fullName evidence="3">Vacuolar membrane-associated protein IML1</fullName>
    </recommendedName>
    <alternativeName>
        <fullName evidence="4">Vacuolar membrane-associated protein iml1</fullName>
    </alternativeName>
</protein>
<dbReference type="OrthoDB" id="39497at2759"/>
<feature type="domain" description="DEP" evidence="6">
    <location>
        <begin position="1958"/>
        <end position="2033"/>
    </location>
</feature>
<dbReference type="Pfam" id="PF12257">
    <property type="entry name" value="IML1"/>
    <property type="match status" value="1"/>
</dbReference>
<feature type="compositionally biased region" description="Low complexity" evidence="5">
    <location>
        <begin position="158"/>
        <end position="170"/>
    </location>
</feature>
<feature type="region of interest" description="Disordered" evidence="5">
    <location>
        <begin position="890"/>
        <end position="983"/>
    </location>
</feature>
<dbReference type="GO" id="GO:1904262">
    <property type="term" value="P:negative regulation of TORC1 signaling"/>
    <property type="evidence" value="ECO:0007669"/>
    <property type="project" value="TreeGrafter"/>
</dbReference>
<dbReference type="InterPro" id="IPR000591">
    <property type="entry name" value="DEP_dom"/>
</dbReference>
<dbReference type="InterPro" id="IPR036388">
    <property type="entry name" value="WH-like_DNA-bd_sf"/>
</dbReference>
<feature type="region of interest" description="Disordered" evidence="5">
    <location>
        <begin position="56"/>
        <end position="176"/>
    </location>
</feature>